<evidence type="ECO:0000259" key="1">
    <source>
        <dbReference type="Pfam" id="PF13966"/>
    </source>
</evidence>
<organism evidence="2 3">
    <name type="scientific">Lichtheimia corymbifera JMRC:FSU:9682</name>
    <dbReference type="NCBI Taxonomy" id="1263082"/>
    <lineage>
        <taxon>Eukaryota</taxon>
        <taxon>Fungi</taxon>
        <taxon>Fungi incertae sedis</taxon>
        <taxon>Mucoromycota</taxon>
        <taxon>Mucoromycotina</taxon>
        <taxon>Mucoromycetes</taxon>
        <taxon>Mucorales</taxon>
        <taxon>Lichtheimiaceae</taxon>
        <taxon>Lichtheimia</taxon>
    </lineage>
</organism>
<feature type="domain" description="Reverse transcriptase zinc-binding" evidence="1">
    <location>
        <begin position="137"/>
        <end position="206"/>
    </location>
</feature>
<keyword evidence="3" id="KW-1185">Reference proteome</keyword>
<reference evidence="2" key="1">
    <citation type="submission" date="2013-08" db="EMBL/GenBank/DDBJ databases">
        <title>Gene expansion shapes genome architecture in the human pathogen Lichtheimia corymbifera: an evolutionary genomics analysis in the ancient terrestrial Mucorales (Mucoromycotina).</title>
        <authorList>
            <person name="Schwartze V.U."/>
            <person name="Winter S."/>
            <person name="Shelest E."/>
            <person name="Marcet-Houben M."/>
            <person name="Horn F."/>
            <person name="Wehner S."/>
            <person name="Hoffmann K."/>
            <person name="Riege K."/>
            <person name="Sammeth M."/>
            <person name="Nowrousian M."/>
            <person name="Valiante V."/>
            <person name="Linde J."/>
            <person name="Jacobsen I.D."/>
            <person name="Marz M."/>
            <person name="Brakhage A.A."/>
            <person name="Gabaldon T."/>
            <person name="Bocker S."/>
            <person name="Voigt K."/>
        </authorList>
    </citation>
    <scope>NUCLEOTIDE SEQUENCE [LARGE SCALE GENOMIC DNA]</scope>
    <source>
        <strain evidence="2">FSU 9682</strain>
    </source>
</reference>
<dbReference type="EMBL" id="CBTN010000026">
    <property type="protein sequence ID" value="CDH54867.1"/>
    <property type="molecule type" value="Genomic_DNA"/>
</dbReference>
<proteinExistence type="predicted"/>
<comment type="caution">
    <text evidence="2">The sequence shown here is derived from an EMBL/GenBank/DDBJ whole genome shotgun (WGS) entry which is preliminary data.</text>
</comment>
<accession>A0A068RZ32</accession>
<evidence type="ECO:0000313" key="3">
    <source>
        <dbReference type="Proteomes" id="UP000027586"/>
    </source>
</evidence>
<gene>
    <name evidence="2" type="ORF">LCOR_06080.1</name>
</gene>
<dbReference type="InterPro" id="IPR026960">
    <property type="entry name" value="RVT-Znf"/>
</dbReference>
<sequence>MHYLLSDVAYWDLERECLILHPSQKLRHTLLKFRSTVVHSNMTSSTVHLEGYPDTHFPITHSTPGSSTDSATSQSVYSTLPSLKHWILQVSTNKTSDIPSLSLSQLRRYWHPHWKFILDRSSDTNTSTPLTFTYPPSFWKQFWRLPIPHKAFTPWWRLLQHCISTQQKLHRFRVPQIDSDMCTICKIDEEDIQHMFTACSSKRQFWHAALDFLHLRHLFPTQALVWRALTSFDSYQHRPLNDSILCRLGCIIAILWQHHWRCKIDDQPWSTPAALSTLQADLLYVSFVPSSLPNTV</sequence>
<evidence type="ECO:0000313" key="2">
    <source>
        <dbReference type="EMBL" id="CDH54867.1"/>
    </source>
</evidence>
<dbReference type="AlphaFoldDB" id="A0A068RZ32"/>
<dbReference type="Pfam" id="PF13966">
    <property type="entry name" value="zf-RVT"/>
    <property type="match status" value="1"/>
</dbReference>
<dbReference type="VEuPathDB" id="FungiDB:LCOR_06080.1"/>
<dbReference type="Proteomes" id="UP000027586">
    <property type="component" value="Unassembled WGS sequence"/>
</dbReference>
<name>A0A068RZ32_9FUNG</name>
<protein>
    <recommendedName>
        <fullName evidence="1">Reverse transcriptase zinc-binding domain-containing protein</fullName>
    </recommendedName>
</protein>
<dbReference type="OrthoDB" id="2282817at2759"/>